<dbReference type="AlphaFoldDB" id="A0A8D4SQH9"/>
<evidence type="ECO:0000313" key="2">
    <source>
        <dbReference type="Proteomes" id="UP000265864"/>
    </source>
</evidence>
<dbReference type="Proteomes" id="UP000265864">
    <property type="component" value="Chromosome"/>
</dbReference>
<protein>
    <submittedName>
        <fullName evidence="1">Virulence factor</fullName>
    </submittedName>
</protein>
<dbReference type="InterPro" id="IPR017030">
    <property type="entry name" value="Vir_effector_SfrC"/>
</dbReference>
<evidence type="ECO:0000313" key="1">
    <source>
        <dbReference type="EMBL" id="AYD44100.1"/>
    </source>
</evidence>
<dbReference type="RefSeq" id="WP_120011269.1">
    <property type="nucleotide sequence ID" value="NZ_CP032482.1"/>
</dbReference>
<organism evidence="1 2">
    <name type="scientific">Yersinia rochesterensis</name>
    <dbReference type="NCBI Taxonomy" id="1604335"/>
    <lineage>
        <taxon>Bacteria</taxon>
        <taxon>Pseudomonadati</taxon>
        <taxon>Pseudomonadota</taxon>
        <taxon>Gammaproteobacteria</taxon>
        <taxon>Enterobacterales</taxon>
        <taxon>Yersiniaceae</taxon>
        <taxon>Yersinia</taxon>
    </lineage>
</organism>
<proteinExistence type="predicted"/>
<dbReference type="EMBL" id="CP032482">
    <property type="protein sequence ID" value="AYD44100.1"/>
    <property type="molecule type" value="Genomic_DNA"/>
</dbReference>
<name>A0A8D4SQH9_9GAMM</name>
<reference evidence="1 2" key="1">
    <citation type="submission" date="2018-09" db="EMBL/GenBank/DDBJ databases">
        <title>Yersinia kristensenii subsp. rochesterensis subsp. nov., Isolated from Human Feces.</title>
        <authorList>
            <person name="Cunningham S.A."/>
            <person name="Jeraldo P."/>
            <person name="Patel R."/>
        </authorList>
    </citation>
    <scope>NUCLEOTIDE SEQUENCE [LARGE SCALE GENOMIC DNA]</scope>
    <source>
        <strain evidence="1 2">ATCC BAA-2637</strain>
    </source>
</reference>
<dbReference type="GeneID" id="82551210"/>
<gene>
    <name evidence="1" type="ORF">DXZ79_10565</name>
</gene>
<dbReference type="Pfam" id="PF10139">
    <property type="entry name" value="Virul_Fac"/>
    <property type="match status" value="1"/>
</dbReference>
<accession>A0A8D4SQH9</accession>
<dbReference type="PIRSF" id="PIRSF034586">
    <property type="entry name" value="Vir_effector_SfrC"/>
    <property type="match status" value="1"/>
</dbReference>
<sequence length="843" mass="94786">MKSLTNQQLNSQLKQVTQGIDQTIDWINNTRQHAIRLDIEASQLAVKLRRHRNKARHLSEMALTPMSIGFFGQSSAGKQHLISALIAGENGQLETTLAGKTLNFWQQIKPGYQSSGLVTRFSHHAVISHSTVNDSANHQSISHHENHPVQLSLLNEMDIAKIVASVFLRDKQQEMRMYSLDEQHISDHLQQLAMRRQPLAIAGITSDEVISLWDYLIRHDALRQKTLDTHFWPFAIELAPYLSIDDRAILFSLLWAESPPLTDAYRHFAYTLQHLGGTSQLLAPLSVLVDDTLLPTNGIMNVAALNYLNTPADTQIQVLPLQDSVAKNIAAKNIVARDPVTVSLAELTLLSVELQIPLRVSAADHLLNSDKVFESVDLLEFPDYSDVFDVSTHVEHTLYPLAAALSQAKNTYLLERYTDKQQINLLLVCTAASNRTEVKVVGKALDYWVKQSQGENKHVRSRRNPGLIWALTPFDQRISSAGAKNHDEAVQRYVGNPGDSWGTMLALDTRGIERMVTYLAQEIRRDIKAERITEQLHELQRELTENLLVGWAQPATSELQQKQCIAETLLKTLQTRTGLHGELLERLLPSRDELRALYLQQPNRLRQQNRAVELVTPTVSHHDPFSIGIDIDLFSDPPLSPELPTSAATPSSGDYETEYAKNVQRYWINHLRQLPDNAPLIELLGITKPTIELLVTELITTSIRLDITGQLVKILADNEQVGLHRDTKADRQVSRALTVLGDFVAWLGFLHINEALRPDSRINRGYKIFAQSPQSSSPLGASQRLTKLALTPTNNTAFYIYDWLVGLGEMIIHNEGYSASSEISDHHREQLAAILILVKQNQH</sequence>